<evidence type="ECO:0000313" key="1">
    <source>
        <dbReference type="EMBL" id="JAH61789.1"/>
    </source>
</evidence>
<organism evidence="1">
    <name type="scientific">Anguilla anguilla</name>
    <name type="common">European freshwater eel</name>
    <name type="synonym">Muraena anguilla</name>
    <dbReference type="NCBI Taxonomy" id="7936"/>
    <lineage>
        <taxon>Eukaryota</taxon>
        <taxon>Metazoa</taxon>
        <taxon>Chordata</taxon>
        <taxon>Craniata</taxon>
        <taxon>Vertebrata</taxon>
        <taxon>Euteleostomi</taxon>
        <taxon>Actinopterygii</taxon>
        <taxon>Neopterygii</taxon>
        <taxon>Teleostei</taxon>
        <taxon>Anguilliformes</taxon>
        <taxon>Anguillidae</taxon>
        <taxon>Anguilla</taxon>
    </lineage>
</organism>
<sequence>MKEKLKMHTTLLELSTVQIRFEKKKRYTHEKWWHRGHDLYLKNCFS</sequence>
<reference evidence="1" key="1">
    <citation type="submission" date="2014-11" db="EMBL/GenBank/DDBJ databases">
        <authorList>
            <person name="Amaro Gonzalez C."/>
        </authorList>
    </citation>
    <scope>NUCLEOTIDE SEQUENCE</scope>
</reference>
<protein>
    <submittedName>
        <fullName evidence="1">Uncharacterized protein</fullName>
    </submittedName>
</protein>
<dbReference type="AlphaFoldDB" id="A0A0E9U7C1"/>
<proteinExistence type="predicted"/>
<accession>A0A0E9U7C1</accession>
<reference evidence="1" key="2">
    <citation type="journal article" date="2015" name="Fish Shellfish Immunol.">
        <title>Early steps in the European eel (Anguilla anguilla)-Vibrio vulnificus interaction in the gills: Role of the RtxA13 toxin.</title>
        <authorList>
            <person name="Callol A."/>
            <person name="Pajuelo D."/>
            <person name="Ebbesson L."/>
            <person name="Teles M."/>
            <person name="MacKenzie S."/>
            <person name="Amaro C."/>
        </authorList>
    </citation>
    <scope>NUCLEOTIDE SEQUENCE</scope>
</reference>
<dbReference type="EMBL" id="GBXM01046788">
    <property type="protein sequence ID" value="JAH61789.1"/>
    <property type="molecule type" value="Transcribed_RNA"/>
</dbReference>
<name>A0A0E9U7C1_ANGAN</name>